<feature type="domain" description="RRM" evidence="5">
    <location>
        <begin position="206"/>
        <end position="284"/>
    </location>
</feature>
<dbReference type="PROSITE" id="PS50102">
    <property type="entry name" value="RRM"/>
    <property type="match status" value="2"/>
</dbReference>
<protein>
    <recommendedName>
        <fullName evidence="5">RRM domain-containing protein</fullName>
    </recommendedName>
</protein>
<dbReference type="SUPFAM" id="SSF54928">
    <property type="entry name" value="RNA-binding domain, RBD"/>
    <property type="match status" value="1"/>
</dbReference>
<dbReference type="Pfam" id="PF00076">
    <property type="entry name" value="RRM_1"/>
    <property type="match status" value="2"/>
</dbReference>
<feature type="compositionally biased region" description="Low complexity" evidence="4">
    <location>
        <begin position="333"/>
        <end position="344"/>
    </location>
</feature>
<proteinExistence type="predicted"/>
<organism evidence="6">
    <name type="scientific">Oikopleura dioica</name>
    <name type="common">Tunicate</name>
    <dbReference type="NCBI Taxonomy" id="34765"/>
    <lineage>
        <taxon>Eukaryota</taxon>
        <taxon>Metazoa</taxon>
        <taxon>Chordata</taxon>
        <taxon>Tunicata</taxon>
        <taxon>Appendicularia</taxon>
        <taxon>Copelata</taxon>
        <taxon>Oikopleuridae</taxon>
        <taxon>Oikopleura</taxon>
    </lineage>
</organism>
<name>E4X762_OIKDI</name>
<feature type="region of interest" description="Disordered" evidence="4">
    <location>
        <begin position="56"/>
        <end position="76"/>
    </location>
</feature>
<gene>
    <name evidence="6" type="ORF">GSOID_T00003261001</name>
</gene>
<accession>E4X762</accession>
<dbReference type="InterPro" id="IPR035979">
    <property type="entry name" value="RBD_domain_sf"/>
</dbReference>
<feature type="region of interest" description="Disordered" evidence="4">
    <location>
        <begin position="306"/>
        <end position="348"/>
    </location>
</feature>
<dbReference type="PRINTS" id="PR00961">
    <property type="entry name" value="HUDSXLRNA"/>
</dbReference>
<dbReference type="FunFam" id="3.30.70.330:FF:000383">
    <property type="entry name" value="Sex lethal, isoform D"/>
    <property type="match status" value="1"/>
</dbReference>
<evidence type="ECO:0000313" key="7">
    <source>
        <dbReference type="Proteomes" id="UP000001307"/>
    </source>
</evidence>
<dbReference type="OrthoDB" id="266020at2759"/>
<dbReference type="EMBL" id="FN653027">
    <property type="protein sequence ID" value="CBY07900.1"/>
    <property type="molecule type" value="Genomic_DNA"/>
</dbReference>
<dbReference type="GO" id="GO:0010629">
    <property type="term" value="P:negative regulation of gene expression"/>
    <property type="evidence" value="ECO:0007669"/>
    <property type="project" value="UniProtKB-ARBA"/>
</dbReference>
<reference evidence="6" key="1">
    <citation type="journal article" date="2010" name="Science">
        <title>Plasticity of animal genome architecture unmasked by rapid evolution of a pelagic tunicate.</title>
        <authorList>
            <person name="Denoeud F."/>
            <person name="Henriet S."/>
            <person name="Mungpakdee S."/>
            <person name="Aury J.M."/>
            <person name="Da Silva C."/>
            <person name="Brinkmann H."/>
            <person name="Mikhaleva J."/>
            <person name="Olsen L.C."/>
            <person name="Jubin C."/>
            <person name="Canestro C."/>
            <person name="Bouquet J.M."/>
            <person name="Danks G."/>
            <person name="Poulain J."/>
            <person name="Campsteijn C."/>
            <person name="Adamski M."/>
            <person name="Cross I."/>
            <person name="Yadetie F."/>
            <person name="Muffato M."/>
            <person name="Louis A."/>
            <person name="Butcher S."/>
            <person name="Tsagkogeorga G."/>
            <person name="Konrad A."/>
            <person name="Singh S."/>
            <person name="Jensen M.F."/>
            <person name="Cong E.H."/>
            <person name="Eikeseth-Otteraa H."/>
            <person name="Noel B."/>
            <person name="Anthouard V."/>
            <person name="Porcel B.M."/>
            <person name="Kachouri-Lafond R."/>
            <person name="Nishino A."/>
            <person name="Ugolini M."/>
            <person name="Chourrout P."/>
            <person name="Nishida H."/>
            <person name="Aasland R."/>
            <person name="Huzurbazar S."/>
            <person name="Westhof E."/>
            <person name="Delsuc F."/>
            <person name="Lehrach H."/>
            <person name="Reinhardt R."/>
            <person name="Weissenbach J."/>
            <person name="Roy S.W."/>
            <person name="Artiguenave F."/>
            <person name="Postlethwait J.H."/>
            <person name="Manak J.R."/>
            <person name="Thompson E.M."/>
            <person name="Jaillon O."/>
            <person name="Du Pasquier L."/>
            <person name="Boudinot P."/>
            <person name="Liberles D.A."/>
            <person name="Volff J.N."/>
            <person name="Philippe H."/>
            <person name="Lenhard B."/>
            <person name="Roest Crollius H."/>
            <person name="Wincker P."/>
            <person name="Chourrout D."/>
        </authorList>
    </citation>
    <scope>NUCLEOTIDE SEQUENCE [LARGE SCALE GENOMIC DNA]</scope>
</reference>
<keyword evidence="2 3" id="KW-0694">RNA-binding</keyword>
<feature type="region of interest" description="Disordered" evidence="4">
    <location>
        <begin position="371"/>
        <end position="393"/>
    </location>
</feature>
<dbReference type="Proteomes" id="UP000001307">
    <property type="component" value="Unassembled WGS sequence"/>
</dbReference>
<dbReference type="InterPro" id="IPR000504">
    <property type="entry name" value="RRM_dom"/>
</dbReference>
<evidence type="ECO:0000256" key="2">
    <source>
        <dbReference type="ARBA" id="ARBA00022884"/>
    </source>
</evidence>
<feature type="domain" description="RRM" evidence="5">
    <location>
        <begin position="120"/>
        <end position="198"/>
    </location>
</feature>
<dbReference type="GO" id="GO:0009967">
    <property type="term" value="P:positive regulation of signal transduction"/>
    <property type="evidence" value="ECO:0007669"/>
    <property type="project" value="UniProtKB-ARBA"/>
</dbReference>
<feature type="compositionally biased region" description="Polar residues" evidence="4">
    <location>
        <begin position="56"/>
        <end position="68"/>
    </location>
</feature>
<dbReference type="Gene3D" id="3.30.70.330">
    <property type="match status" value="2"/>
</dbReference>
<dbReference type="GO" id="GO:0003729">
    <property type="term" value="F:mRNA binding"/>
    <property type="evidence" value="ECO:0007669"/>
    <property type="project" value="UniProtKB-ARBA"/>
</dbReference>
<dbReference type="InterPro" id="IPR002343">
    <property type="entry name" value="Hud_Sxl_RNA"/>
</dbReference>
<evidence type="ECO:0000256" key="4">
    <source>
        <dbReference type="SAM" id="MobiDB-lite"/>
    </source>
</evidence>
<dbReference type="InterPro" id="IPR034775">
    <property type="entry name" value="Elav_RRM1"/>
</dbReference>
<dbReference type="SMART" id="SM00360">
    <property type="entry name" value="RRM"/>
    <property type="match status" value="2"/>
</dbReference>
<evidence type="ECO:0000259" key="5">
    <source>
        <dbReference type="PROSITE" id="PS50102"/>
    </source>
</evidence>
<keyword evidence="1" id="KW-0677">Repeat</keyword>
<evidence type="ECO:0000256" key="3">
    <source>
        <dbReference type="PROSITE-ProRule" id="PRU00176"/>
    </source>
</evidence>
<dbReference type="InterPro" id="IPR012677">
    <property type="entry name" value="Nucleotide-bd_a/b_plait_sf"/>
</dbReference>
<sequence>MAENIAMSSPQNRGLDPRRDVSCGYGQHCKLCAGNHDSGMCCMSMPSVDSGLDAASQMSPYGSPNGRSLKQPHSPCQSPMANICESTAHMVTPIVTSTPTHQSAPHSRMSPFTGGQESKTNLIVNYLPQNYTQDQLRELFSSIGDIETCKLCRHRETKMSLGYGFVNFRRSSDAKRAVDSFNGLSIQTKSIKVSYARPSSNIIKNTNLYVAGIPRSITLAEIKNLFGRLGKIISARILHDKDTGLSKGVAFIRYDTRVEAERAVKHMHHFNYEGEVLTVKFAKRQSLKKPQKLYLQNMEFWDNSLTQRSQRDKDPSAHLFASPMERPEKGIQSSSEEIMKNSSSTDVNDTNFQQAFQENFQKMILAYSPLYPRTPNRRSEMTGRTSSTSEDQQEFLSPQKLYAHFKGFFRAFFASRSLFWPSP</sequence>
<dbReference type="PANTHER" id="PTHR10352">
    <property type="entry name" value="EUKARYOTIC TRANSLATION INITIATION FACTOR 3 SUBUNIT G"/>
    <property type="match status" value="1"/>
</dbReference>
<dbReference type="InParanoid" id="E4X762"/>
<evidence type="ECO:0000256" key="1">
    <source>
        <dbReference type="ARBA" id="ARBA00022737"/>
    </source>
</evidence>
<dbReference type="AlphaFoldDB" id="E4X762"/>
<dbReference type="CDD" id="cd12650">
    <property type="entry name" value="RRM1_Hu"/>
    <property type="match status" value="1"/>
</dbReference>
<feature type="compositionally biased region" description="Polar residues" evidence="4">
    <location>
        <begin position="382"/>
        <end position="393"/>
    </location>
</feature>
<dbReference type="GO" id="GO:1990904">
    <property type="term" value="C:ribonucleoprotein complex"/>
    <property type="evidence" value="ECO:0007669"/>
    <property type="project" value="InterPro"/>
</dbReference>
<keyword evidence="7" id="KW-1185">Reference proteome</keyword>
<dbReference type="GO" id="GO:0005737">
    <property type="term" value="C:cytoplasm"/>
    <property type="evidence" value="ECO:0007669"/>
    <property type="project" value="UniProtKB-ARBA"/>
</dbReference>
<evidence type="ECO:0000313" key="6">
    <source>
        <dbReference type="EMBL" id="CBY07900.1"/>
    </source>
</evidence>